<dbReference type="Proteomes" id="UP001230426">
    <property type="component" value="Unassembled WGS sequence"/>
</dbReference>
<dbReference type="PANTHER" id="PTHR14136:SF17">
    <property type="entry name" value="BTB_POZ DOMAIN-CONTAINING PROTEIN KCTD9"/>
    <property type="match status" value="1"/>
</dbReference>
<dbReference type="InterPro" id="IPR001646">
    <property type="entry name" value="5peptide_repeat"/>
</dbReference>
<dbReference type="RefSeq" id="WP_306857520.1">
    <property type="nucleotide sequence ID" value="NZ_JAUSRB010000001.1"/>
</dbReference>
<dbReference type="PANTHER" id="PTHR14136">
    <property type="entry name" value="BTB_POZ DOMAIN-CONTAINING PROTEIN KCTD9"/>
    <property type="match status" value="1"/>
</dbReference>
<reference evidence="1 2" key="1">
    <citation type="submission" date="2023-07" db="EMBL/GenBank/DDBJ databases">
        <title>Sequencing the genomes of 1000 actinobacteria strains.</title>
        <authorList>
            <person name="Klenk H.-P."/>
        </authorList>
    </citation>
    <scope>NUCLEOTIDE SEQUENCE [LARGE SCALE GENOMIC DNA]</scope>
    <source>
        <strain evidence="1 2">DSM 44109</strain>
    </source>
</reference>
<protein>
    <submittedName>
        <fullName evidence="1">Uncharacterized protein YjbI with pentapeptide repeats</fullName>
    </submittedName>
</protein>
<organism evidence="1 2">
    <name type="scientific">Streptosporangium brasiliense</name>
    <dbReference type="NCBI Taxonomy" id="47480"/>
    <lineage>
        <taxon>Bacteria</taxon>
        <taxon>Bacillati</taxon>
        <taxon>Actinomycetota</taxon>
        <taxon>Actinomycetes</taxon>
        <taxon>Streptosporangiales</taxon>
        <taxon>Streptosporangiaceae</taxon>
        <taxon>Streptosporangium</taxon>
    </lineage>
</organism>
<dbReference type="InterPro" id="IPR051082">
    <property type="entry name" value="Pentapeptide-BTB/POZ_domain"/>
</dbReference>
<accession>A0ABT9QZL4</accession>
<proteinExistence type="predicted"/>
<evidence type="ECO:0000313" key="1">
    <source>
        <dbReference type="EMBL" id="MDP9861655.1"/>
    </source>
</evidence>
<dbReference type="Gene3D" id="2.160.20.80">
    <property type="entry name" value="E3 ubiquitin-protein ligase SopA"/>
    <property type="match status" value="1"/>
</dbReference>
<dbReference type="EMBL" id="JAUSRB010000001">
    <property type="protein sequence ID" value="MDP9861655.1"/>
    <property type="molecule type" value="Genomic_DNA"/>
</dbReference>
<evidence type="ECO:0000313" key="2">
    <source>
        <dbReference type="Proteomes" id="UP001230426"/>
    </source>
</evidence>
<keyword evidence="2" id="KW-1185">Reference proteome</keyword>
<dbReference type="Pfam" id="PF13599">
    <property type="entry name" value="Pentapeptide_4"/>
    <property type="match status" value="1"/>
</dbReference>
<dbReference type="SUPFAM" id="SSF141571">
    <property type="entry name" value="Pentapeptide repeat-like"/>
    <property type="match status" value="1"/>
</dbReference>
<comment type="caution">
    <text evidence="1">The sequence shown here is derived from an EMBL/GenBank/DDBJ whole genome shotgun (WGS) entry which is preliminary data.</text>
</comment>
<name>A0ABT9QZL4_9ACTN</name>
<gene>
    <name evidence="1" type="ORF">J2S55_000914</name>
</gene>
<sequence>METRTVRQTSVTLPDLDDADLNEVDSLEGEHGTLRDFRYADAQLRELPLSGTQLMDGHITGLITQRARLEDLRLHSVEFSGCDLAGVRWEGGKLSRVTFTDCKLLGAVWENVTLDDVVFERCKLDYATFTQLRAVGSTIFTDCSLQEARFSGSDLSDVAFDSCDLHLTQFDGGAYRDCDLRGNDLSGLRGVSALKKIIIDRSQLQGLAQAFAAEQEITFD</sequence>